<proteinExistence type="predicted"/>
<organism evidence="3 4">
    <name type="scientific">Jiangella anatolica</name>
    <dbReference type="NCBI Taxonomy" id="2670374"/>
    <lineage>
        <taxon>Bacteria</taxon>
        <taxon>Bacillati</taxon>
        <taxon>Actinomycetota</taxon>
        <taxon>Actinomycetes</taxon>
        <taxon>Jiangellales</taxon>
        <taxon>Jiangellaceae</taxon>
        <taxon>Jiangella</taxon>
    </lineage>
</organism>
<evidence type="ECO:0000313" key="4">
    <source>
        <dbReference type="Proteomes" id="UP000248764"/>
    </source>
</evidence>
<keyword evidence="1" id="KW-0472">Membrane</keyword>
<dbReference type="EMBL" id="POTW01000002">
    <property type="protein sequence ID" value="PZF86506.1"/>
    <property type="molecule type" value="Genomic_DNA"/>
</dbReference>
<feature type="domain" description="TadE-like" evidence="2">
    <location>
        <begin position="12"/>
        <end position="54"/>
    </location>
</feature>
<name>A0A2W2CMS2_9ACTN</name>
<reference evidence="3 4" key="1">
    <citation type="submission" date="2018-01" db="EMBL/GenBank/DDBJ databases">
        <title>Draft genome sequence of Jiangella sp. GTF31.</title>
        <authorList>
            <person name="Sahin N."/>
            <person name="Ay H."/>
            <person name="Saygin H."/>
        </authorList>
    </citation>
    <scope>NUCLEOTIDE SEQUENCE [LARGE SCALE GENOMIC DNA]</scope>
    <source>
        <strain evidence="3 4">GTF31</strain>
    </source>
</reference>
<sequence>MTAMLRRRSDRGSTTLETVILWPAVFLLIFGIVHAGLWFHARNVALSAAREGARAASLDDGSGGAARAADLLAATTDGTVMRVGDIREFSDADTVTVTVTGSSTTLIPGWRVDVSQSATAPIRRWSSP</sequence>
<dbReference type="Pfam" id="PF07811">
    <property type="entry name" value="TadE"/>
    <property type="match status" value="1"/>
</dbReference>
<accession>A0A2W2CMS2</accession>
<protein>
    <recommendedName>
        <fullName evidence="2">TadE-like domain-containing protein</fullName>
    </recommendedName>
</protein>
<comment type="caution">
    <text evidence="3">The sequence shown here is derived from an EMBL/GenBank/DDBJ whole genome shotgun (WGS) entry which is preliminary data.</text>
</comment>
<dbReference type="InterPro" id="IPR012495">
    <property type="entry name" value="TadE-like_dom"/>
</dbReference>
<feature type="transmembrane region" description="Helical" evidence="1">
    <location>
        <begin position="20"/>
        <end position="41"/>
    </location>
</feature>
<keyword evidence="1" id="KW-0812">Transmembrane</keyword>
<evidence type="ECO:0000256" key="1">
    <source>
        <dbReference type="SAM" id="Phobius"/>
    </source>
</evidence>
<keyword evidence="1" id="KW-1133">Transmembrane helix</keyword>
<dbReference type="AlphaFoldDB" id="A0A2W2CMS2"/>
<dbReference type="Proteomes" id="UP000248764">
    <property type="component" value="Unassembled WGS sequence"/>
</dbReference>
<evidence type="ECO:0000259" key="2">
    <source>
        <dbReference type="Pfam" id="PF07811"/>
    </source>
</evidence>
<evidence type="ECO:0000313" key="3">
    <source>
        <dbReference type="EMBL" id="PZF86506.1"/>
    </source>
</evidence>
<gene>
    <name evidence="3" type="ORF">C1I92_01495</name>
</gene>
<keyword evidence="4" id="KW-1185">Reference proteome</keyword>